<dbReference type="GO" id="GO:0016780">
    <property type="term" value="F:phosphotransferase activity, for other substituted phosphate groups"/>
    <property type="evidence" value="ECO:0007669"/>
    <property type="project" value="TreeGrafter"/>
</dbReference>
<keyword evidence="5" id="KW-1185">Reference proteome</keyword>
<reference evidence="4 5" key="2">
    <citation type="journal article" date="2011" name="Stand. Genomic Sci.">
        <title>Complete genome sequence of Paludibacter propionicigenes type strain (WB4).</title>
        <authorList>
            <person name="Gronow S."/>
            <person name="Munk C."/>
            <person name="Lapidus A."/>
            <person name="Nolan M."/>
            <person name="Lucas S."/>
            <person name="Hammon N."/>
            <person name="Deshpande S."/>
            <person name="Cheng J.F."/>
            <person name="Tapia R."/>
            <person name="Han C."/>
            <person name="Goodwin L."/>
            <person name="Pitluck S."/>
            <person name="Liolios K."/>
            <person name="Ivanova N."/>
            <person name="Mavromatis K."/>
            <person name="Mikhailova N."/>
            <person name="Pati A."/>
            <person name="Chen A."/>
            <person name="Palaniappan K."/>
            <person name="Land M."/>
            <person name="Hauser L."/>
            <person name="Chang Y.J."/>
            <person name="Jeffries C.D."/>
            <person name="Brambilla E."/>
            <person name="Rohde M."/>
            <person name="Goker M."/>
            <person name="Detter J.C."/>
            <person name="Woyke T."/>
            <person name="Bristow J."/>
            <person name="Eisen J.A."/>
            <person name="Markowitz V."/>
            <person name="Hugenholtz P."/>
            <person name="Kyrpides N.C."/>
            <person name="Klenk H.P."/>
        </authorList>
    </citation>
    <scope>NUCLEOTIDE SEQUENCE [LARGE SCALE GENOMIC DNA]</scope>
    <source>
        <strain evidence="5">DSM 17365 / JCM 13257 / WB4</strain>
    </source>
</reference>
<sequence length="202" mass="23325">MYRFFIKPILDFILALIGLILLSPVFFALAILIKFDSNGPVFFRQERLGKGGRTFRIFKFRSMVDHAIEKGTGLETFNGDPRITKIGSFLRKTSLDEIPQLINILLGDMSFIGPRPPVINFPYKIEDYNEFDRRRFLVKPGISGLAAIRCREIHDWSINIPIDVEYVSKQSFILDAKLFIKSLLVFVKTDNIYSNDKPQRKC</sequence>
<dbReference type="EMBL" id="CP002345">
    <property type="protein sequence ID" value="ADQ79105.1"/>
    <property type="molecule type" value="Genomic_DNA"/>
</dbReference>
<keyword evidence="2" id="KW-0812">Transmembrane</keyword>
<proteinExistence type="inferred from homology"/>
<keyword evidence="2" id="KW-1133">Transmembrane helix</keyword>
<protein>
    <submittedName>
        <fullName evidence="4">Sugar transferase</fullName>
    </submittedName>
</protein>
<dbReference type="STRING" id="694427.Palpr_0955"/>
<dbReference type="KEGG" id="ppn:Palpr_0955"/>
<dbReference type="HOGENOM" id="CLU_024920_1_4_10"/>
<dbReference type="InterPro" id="IPR003362">
    <property type="entry name" value="Bact_transf"/>
</dbReference>
<evidence type="ECO:0000313" key="4">
    <source>
        <dbReference type="EMBL" id="ADQ79105.1"/>
    </source>
</evidence>
<dbReference type="PANTHER" id="PTHR30576:SF0">
    <property type="entry name" value="UNDECAPRENYL-PHOSPHATE N-ACETYLGALACTOSAMINYL 1-PHOSPHATE TRANSFERASE-RELATED"/>
    <property type="match status" value="1"/>
</dbReference>
<dbReference type="AlphaFoldDB" id="E4T311"/>
<evidence type="ECO:0000256" key="1">
    <source>
        <dbReference type="ARBA" id="ARBA00006464"/>
    </source>
</evidence>
<evidence type="ECO:0000313" key="5">
    <source>
        <dbReference type="Proteomes" id="UP000008718"/>
    </source>
</evidence>
<feature type="transmembrane region" description="Helical" evidence="2">
    <location>
        <begin position="12"/>
        <end position="33"/>
    </location>
</feature>
<keyword evidence="2" id="KW-0472">Membrane</keyword>
<comment type="similarity">
    <text evidence="1">Belongs to the bacterial sugar transferase family.</text>
</comment>
<accession>E4T311</accession>
<dbReference type="Pfam" id="PF02397">
    <property type="entry name" value="Bac_transf"/>
    <property type="match status" value="1"/>
</dbReference>
<evidence type="ECO:0000256" key="2">
    <source>
        <dbReference type="SAM" id="Phobius"/>
    </source>
</evidence>
<evidence type="ECO:0000259" key="3">
    <source>
        <dbReference type="Pfam" id="PF02397"/>
    </source>
</evidence>
<gene>
    <name evidence="4" type="ordered locus">Palpr_0955</name>
</gene>
<reference key="1">
    <citation type="submission" date="2010-11" db="EMBL/GenBank/DDBJ databases">
        <title>The complete genome of Paludibacter propionicigenes DSM 17365.</title>
        <authorList>
            <consortium name="US DOE Joint Genome Institute (JGI-PGF)"/>
            <person name="Lucas S."/>
            <person name="Copeland A."/>
            <person name="Lapidus A."/>
            <person name="Bruce D."/>
            <person name="Goodwin L."/>
            <person name="Pitluck S."/>
            <person name="Kyrpides N."/>
            <person name="Mavromatis K."/>
            <person name="Ivanova N."/>
            <person name="Munk A.C."/>
            <person name="Brettin T."/>
            <person name="Detter J.C."/>
            <person name="Han C."/>
            <person name="Tapia R."/>
            <person name="Land M."/>
            <person name="Hauser L."/>
            <person name="Markowitz V."/>
            <person name="Cheng J.-F."/>
            <person name="Hugenholtz P."/>
            <person name="Woyke T."/>
            <person name="Wu D."/>
            <person name="Gronow S."/>
            <person name="Wellnitz S."/>
            <person name="Brambilla E."/>
            <person name="Klenk H.-P."/>
            <person name="Eisen J.A."/>
        </authorList>
    </citation>
    <scope>NUCLEOTIDE SEQUENCE</scope>
    <source>
        <strain>WB4</strain>
    </source>
</reference>
<dbReference type="Proteomes" id="UP000008718">
    <property type="component" value="Chromosome"/>
</dbReference>
<feature type="domain" description="Bacterial sugar transferase" evidence="3">
    <location>
        <begin position="7"/>
        <end position="187"/>
    </location>
</feature>
<dbReference type="RefSeq" id="WP_013444474.1">
    <property type="nucleotide sequence ID" value="NC_014734.1"/>
</dbReference>
<name>E4T311_PALPW</name>
<organism evidence="4 5">
    <name type="scientific">Paludibacter propionicigenes (strain DSM 17365 / JCM 13257 / WB4)</name>
    <dbReference type="NCBI Taxonomy" id="694427"/>
    <lineage>
        <taxon>Bacteria</taxon>
        <taxon>Pseudomonadati</taxon>
        <taxon>Bacteroidota</taxon>
        <taxon>Bacteroidia</taxon>
        <taxon>Bacteroidales</taxon>
        <taxon>Paludibacteraceae</taxon>
        <taxon>Paludibacter</taxon>
    </lineage>
</organism>
<dbReference type="eggNOG" id="COG2148">
    <property type="taxonomic scope" value="Bacteria"/>
</dbReference>
<dbReference type="PANTHER" id="PTHR30576">
    <property type="entry name" value="COLANIC BIOSYNTHESIS UDP-GLUCOSE LIPID CARRIER TRANSFERASE"/>
    <property type="match status" value="1"/>
</dbReference>
<keyword evidence="4" id="KW-0808">Transferase</keyword>
<dbReference type="OrthoDB" id="9808602at2"/>